<dbReference type="PANTHER" id="PTHR43689:SF14">
    <property type="entry name" value="LYSOPHOSPHOLIPASE BODYGUARD 4-RELATED"/>
    <property type="match status" value="1"/>
</dbReference>
<keyword evidence="3" id="KW-1185">Reference proteome</keyword>
<dbReference type="InterPro" id="IPR000073">
    <property type="entry name" value="AB_hydrolase_1"/>
</dbReference>
<accession>A0A843X1A1</accession>
<feature type="domain" description="AB hydrolase-1" evidence="1">
    <location>
        <begin position="167"/>
        <end position="420"/>
    </location>
</feature>
<proteinExistence type="predicted"/>
<evidence type="ECO:0000313" key="3">
    <source>
        <dbReference type="Proteomes" id="UP000652761"/>
    </source>
</evidence>
<organism evidence="2 3">
    <name type="scientific">Colocasia esculenta</name>
    <name type="common">Wild taro</name>
    <name type="synonym">Arum esculentum</name>
    <dbReference type="NCBI Taxonomy" id="4460"/>
    <lineage>
        <taxon>Eukaryota</taxon>
        <taxon>Viridiplantae</taxon>
        <taxon>Streptophyta</taxon>
        <taxon>Embryophyta</taxon>
        <taxon>Tracheophyta</taxon>
        <taxon>Spermatophyta</taxon>
        <taxon>Magnoliopsida</taxon>
        <taxon>Liliopsida</taxon>
        <taxon>Araceae</taxon>
        <taxon>Aroideae</taxon>
        <taxon>Colocasieae</taxon>
        <taxon>Colocasia</taxon>
    </lineage>
</organism>
<dbReference type="OrthoDB" id="284184at2759"/>
<dbReference type="Proteomes" id="UP000652761">
    <property type="component" value="Unassembled WGS sequence"/>
</dbReference>
<dbReference type="PRINTS" id="PR00111">
    <property type="entry name" value="ABHYDROLASE"/>
</dbReference>
<sequence>MRPPSLSLRRWWRVAAETLLSAASFLVFAFLDLLDVALCFFYRVADAVLEERPIPCYCRLDGGRSREGEGREGEKRGDCGGGGGEVSETLYGRKNVFREMGLLGSRWGRREGGKEKGRSMRSPRWSDCSCKACVSWVGDGDGKLLHFVMKEPSSDARDGRSGSTTEVIFLHGFLSSSSIWTETVFSNLSEAAAQNCRLFAVDLLGFGQSPKPADCFYTLGEHIGMIERTIIEPFQLDSFHLVAHSMGCIIALAIAAKHRELVRSITVVAPPYFCSTKDIASHNALNKLAARRLWPLSLFGSSVMSWYEHLGRSICFIVCRNHRKWEWILKLITRRDPHFLFVDITKHTHHSAWHTMHNVICGGAKSLEEHLEALSGSGIPAKVIHGSKDQVVPLECSYSVKSRAPFLDLQVIPGADHISVVLGRERDFTRSLEELWFSSSKA</sequence>
<dbReference type="AlphaFoldDB" id="A0A843X1A1"/>
<dbReference type="SUPFAM" id="SSF53474">
    <property type="entry name" value="alpha/beta-Hydrolases"/>
    <property type="match status" value="1"/>
</dbReference>
<gene>
    <name evidence="2" type="ORF">Taro_041820</name>
</gene>
<dbReference type="Pfam" id="PF00561">
    <property type="entry name" value="Abhydrolase_1"/>
    <property type="match status" value="1"/>
</dbReference>
<dbReference type="InterPro" id="IPR029058">
    <property type="entry name" value="AB_hydrolase_fold"/>
</dbReference>
<evidence type="ECO:0000259" key="1">
    <source>
        <dbReference type="Pfam" id="PF00561"/>
    </source>
</evidence>
<dbReference type="PANTHER" id="PTHR43689">
    <property type="entry name" value="HYDROLASE"/>
    <property type="match status" value="1"/>
</dbReference>
<dbReference type="EMBL" id="NMUH01004252">
    <property type="protein sequence ID" value="MQM08960.1"/>
    <property type="molecule type" value="Genomic_DNA"/>
</dbReference>
<dbReference type="Gene3D" id="3.40.50.1820">
    <property type="entry name" value="alpha/beta hydrolase"/>
    <property type="match status" value="1"/>
</dbReference>
<protein>
    <recommendedName>
        <fullName evidence="1">AB hydrolase-1 domain-containing protein</fullName>
    </recommendedName>
</protein>
<reference evidence="2" key="1">
    <citation type="submission" date="2017-07" db="EMBL/GenBank/DDBJ databases">
        <title>Taro Niue Genome Assembly and Annotation.</title>
        <authorList>
            <person name="Atibalentja N."/>
            <person name="Keating K."/>
            <person name="Fields C.J."/>
        </authorList>
    </citation>
    <scope>NUCLEOTIDE SEQUENCE</scope>
    <source>
        <strain evidence="2">Niue_2</strain>
        <tissue evidence="2">Leaf</tissue>
    </source>
</reference>
<comment type="caution">
    <text evidence="2">The sequence shown here is derived from an EMBL/GenBank/DDBJ whole genome shotgun (WGS) entry which is preliminary data.</text>
</comment>
<evidence type="ECO:0000313" key="2">
    <source>
        <dbReference type="EMBL" id="MQM08960.1"/>
    </source>
</evidence>
<name>A0A843X1A1_COLES</name>